<feature type="compositionally biased region" description="Pro residues" evidence="7">
    <location>
        <begin position="130"/>
        <end position="142"/>
    </location>
</feature>
<keyword evidence="2 6" id="KW-0132">Cell division</keyword>
<comment type="similarity">
    <text evidence="1 6">Belongs to the MinC family.</text>
</comment>
<comment type="caution">
    <text evidence="10">The sequence shown here is derived from an EMBL/GenBank/DDBJ whole genome shotgun (WGS) entry which is preliminary data.</text>
</comment>
<name>A0ABT1QLH5_9GAMM</name>
<proteinExistence type="inferred from homology"/>
<dbReference type="Gene3D" id="2.160.20.70">
    <property type="match status" value="1"/>
</dbReference>
<dbReference type="Proteomes" id="UP001165498">
    <property type="component" value="Unassembled WGS sequence"/>
</dbReference>
<organism evidence="10 11">
    <name type="scientific">Tahibacter harae</name>
    <dbReference type="NCBI Taxonomy" id="2963937"/>
    <lineage>
        <taxon>Bacteria</taxon>
        <taxon>Pseudomonadati</taxon>
        <taxon>Pseudomonadota</taxon>
        <taxon>Gammaproteobacteria</taxon>
        <taxon>Lysobacterales</taxon>
        <taxon>Rhodanobacteraceae</taxon>
        <taxon>Tahibacter</taxon>
    </lineage>
</organism>
<keyword evidence="4 6" id="KW-0131">Cell cycle</keyword>
<comment type="subunit">
    <text evidence="6">Interacts with MinD and FtsZ.</text>
</comment>
<evidence type="ECO:0000256" key="2">
    <source>
        <dbReference type="ARBA" id="ARBA00022618"/>
    </source>
</evidence>
<evidence type="ECO:0000256" key="6">
    <source>
        <dbReference type="HAMAP-Rule" id="MF_00267"/>
    </source>
</evidence>
<dbReference type="InterPro" id="IPR016098">
    <property type="entry name" value="CAP/MinC_C"/>
</dbReference>
<evidence type="ECO:0000256" key="3">
    <source>
        <dbReference type="ARBA" id="ARBA00023210"/>
    </source>
</evidence>
<feature type="domain" description="Septum formation inhibitor MinC N-terminal" evidence="9">
    <location>
        <begin position="13"/>
        <end position="84"/>
    </location>
</feature>
<dbReference type="InterPro" id="IPR036145">
    <property type="entry name" value="MinC_C_sf"/>
</dbReference>
<gene>
    <name evidence="6 10" type="primary">minC</name>
    <name evidence="10" type="ORF">NM961_01490</name>
</gene>
<dbReference type="InterPro" id="IPR005526">
    <property type="entry name" value="Septum_form_inhib_MinC_C"/>
</dbReference>
<dbReference type="HAMAP" id="MF_00267">
    <property type="entry name" value="MinC"/>
    <property type="match status" value="1"/>
</dbReference>
<keyword evidence="11" id="KW-1185">Reference proteome</keyword>
<evidence type="ECO:0000256" key="4">
    <source>
        <dbReference type="ARBA" id="ARBA00023306"/>
    </source>
</evidence>
<evidence type="ECO:0000256" key="1">
    <source>
        <dbReference type="ARBA" id="ARBA00006291"/>
    </source>
</evidence>
<accession>A0ABT1QLH5</accession>
<feature type="region of interest" description="Disordered" evidence="7">
    <location>
        <begin position="124"/>
        <end position="148"/>
    </location>
</feature>
<dbReference type="RefSeq" id="WP_255910472.1">
    <property type="nucleotide sequence ID" value="NZ_JANFQO010000001.1"/>
</dbReference>
<keyword evidence="3 6" id="KW-0717">Septation</keyword>
<dbReference type="PANTHER" id="PTHR34108:SF1">
    <property type="entry name" value="SEPTUM SITE-DETERMINING PROTEIN MINC"/>
    <property type="match status" value="1"/>
</dbReference>
<evidence type="ECO:0000256" key="5">
    <source>
        <dbReference type="ARBA" id="ARBA00025606"/>
    </source>
</evidence>
<dbReference type="NCBIfam" id="TIGR01222">
    <property type="entry name" value="minC"/>
    <property type="match status" value="1"/>
</dbReference>
<dbReference type="InterPro" id="IPR013033">
    <property type="entry name" value="MinC"/>
</dbReference>
<evidence type="ECO:0000259" key="8">
    <source>
        <dbReference type="Pfam" id="PF03775"/>
    </source>
</evidence>
<evidence type="ECO:0000256" key="7">
    <source>
        <dbReference type="SAM" id="MobiDB-lite"/>
    </source>
</evidence>
<dbReference type="InterPro" id="IPR007874">
    <property type="entry name" value="MinC_N"/>
</dbReference>
<feature type="domain" description="Septum formation inhibitor MinC C-terminal" evidence="8">
    <location>
        <begin position="155"/>
        <end position="250"/>
    </location>
</feature>
<evidence type="ECO:0000259" key="9">
    <source>
        <dbReference type="Pfam" id="PF05209"/>
    </source>
</evidence>
<dbReference type="Pfam" id="PF05209">
    <property type="entry name" value="MinC_N"/>
    <property type="match status" value="1"/>
</dbReference>
<dbReference type="SUPFAM" id="SSF63848">
    <property type="entry name" value="Cell-division inhibitor MinC, C-terminal domain"/>
    <property type="match status" value="1"/>
</dbReference>
<comment type="function">
    <text evidence="5 6">Cell division inhibitor that blocks the formation of polar Z ring septums. Rapidly oscillates between the poles of the cell to destabilize FtsZ filaments that have formed before they mature into polar Z rings. Prevents FtsZ polymerization.</text>
</comment>
<dbReference type="EMBL" id="JANFQO010000001">
    <property type="protein sequence ID" value="MCQ4163373.1"/>
    <property type="molecule type" value="Genomic_DNA"/>
</dbReference>
<dbReference type="Pfam" id="PF03775">
    <property type="entry name" value="MinC_C"/>
    <property type="match status" value="1"/>
</dbReference>
<evidence type="ECO:0000313" key="11">
    <source>
        <dbReference type="Proteomes" id="UP001165498"/>
    </source>
</evidence>
<protein>
    <recommendedName>
        <fullName evidence="6">Probable septum site-determining protein MinC</fullName>
    </recommendedName>
</protein>
<evidence type="ECO:0000313" key="10">
    <source>
        <dbReference type="EMBL" id="MCQ4163373.1"/>
    </source>
</evidence>
<reference evidence="10" key="1">
    <citation type="submission" date="2022-07" db="EMBL/GenBank/DDBJ databases">
        <title>Tahibacter sp., a new gammaproteobacterium isolated from the silt sample collected at pig farm.</title>
        <authorList>
            <person name="Chen H."/>
        </authorList>
    </citation>
    <scope>NUCLEOTIDE SEQUENCE</scope>
    <source>
        <strain evidence="10">P2K</strain>
    </source>
</reference>
<dbReference type="PANTHER" id="PTHR34108">
    <property type="entry name" value="SEPTUM SITE-DETERMINING PROTEIN MINC"/>
    <property type="match status" value="1"/>
</dbReference>
<dbReference type="Gene3D" id="3.30.70.260">
    <property type="match status" value="1"/>
</dbReference>
<sequence>MARPLPSFEPVGELKFGQVGIANLRLKSLDEAALAQELRNKLETAPQLFRRAPVVLDLSHLPQLPDEATVRSVLAVIRSSGMLPVGLAYGTSENEALAVALDLPLFAKFRAAYESAAGAIEAAPPAAAAPEPPARATPPPPSAQRGPASLLQTLPVRSGQQVYARGTDLVITAMVGNGAEVIADGSVHVYAALRGKAIAGAQGDASARIYCQDFQAELVSIAGHYRVFEDIPADLRGKPVQVWLEGEKLLLARLGPQQ</sequence>